<evidence type="ECO:0000313" key="3">
    <source>
        <dbReference type="Proteomes" id="UP000784294"/>
    </source>
</evidence>
<organism evidence="2 3">
    <name type="scientific">Protopolystoma xenopodis</name>
    <dbReference type="NCBI Taxonomy" id="117903"/>
    <lineage>
        <taxon>Eukaryota</taxon>
        <taxon>Metazoa</taxon>
        <taxon>Spiralia</taxon>
        <taxon>Lophotrochozoa</taxon>
        <taxon>Platyhelminthes</taxon>
        <taxon>Monogenea</taxon>
        <taxon>Polyopisthocotylea</taxon>
        <taxon>Polystomatidea</taxon>
        <taxon>Polystomatidae</taxon>
        <taxon>Protopolystoma</taxon>
    </lineage>
</organism>
<reference evidence="2" key="1">
    <citation type="submission" date="2018-11" db="EMBL/GenBank/DDBJ databases">
        <authorList>
            <consortium name="Pathogen Informatics"/>
        </authorList>
    </citation>
    <scope>NUCLEOTIDE SEQUENCE</scope>
</reference>
<proteinExistence type="predicted"/>
<evidence type="ECO:0000256" key="1">
    <source>
        <dbReference type="SAM" id="MobiDB-lite"/>
    </source>
</evidence>
<accession>A0A3S5BDP7</accession>
<name>A0A3S5BDP7_9PLAT</name>
<gene>
    <name evidence="2" type="ORF">PXEA_LOCUS35031</name>
</gene>
<dbReference type="Proteomes" id="UP000784294">
    <property type="component" value="Unassembled WGS sequence"/>
</dbReference>
<protein>
    <submittedName>
        <fullName evidence="2">Uncharacterized protein</fullName>
    </submittedName>
</protein>
<dbReference type="AlphaFoldDB" id="A0A3S5BDP7"/>
<feature type="region of interest" description="Disordered" evidence="1">
    <location>
        <begin position="53"/>
        <end position="77"/>
    </location>
</feature>
<keyword evidence="3" id="KW-1185">Reference proteome</keyword>
<evidence type="ECO:0000313" key="2">
    <source>
        <dbReference type="EMBL" id="VEL41591.1"/>
    </source>
</evidence>
<dbReference type="EMBL" id="CAAALY010270055">
    <property type="protein sequence ID" value="VEL41591.1"/>
    <property type="molecule type" value="Genomic_DNA"/>
</dbReference>
<comment type="caution">
    <text evidence="2">The sequence shown here is derived from an EMBL/GenBank/DDBJ whole genome shotgun (WGS) entry which is preliminary data.</text>
</comment>
<sequence length="127" mass="13657">MESEAVTLSEITANNAEAVRTQAHAQRSSASVEPTIALVRRVSQVCHGVLGSETAEAGTSSGGRRSMSSQWNTIRRGQLETRQRIPAMPKRSGMLGMSLRSLIEDSDLELFAGVTVSSLWERGIVTA</sequence>